<name>A0A4C1VW98_EUMVA</name>
<gene>
    <name evidence="1" type="ORF">EVAR_30473_1</name>
</gene>
<evidence type="ECO:0000313" key="1">
    <source>
        <dbReference type="EMBL" id="GBP43516.1"/>
    </source>
</evidence>
<dbReference type="EMBL" id="BGZK01000437">
    <property type="protein sequence ID" value="GBP43516.1"/>
    <property type="molecule type" value="Genomic_DNA"/>
</dbReference>
<comment type="caution">
    <text evidence="1">The sequence shown here is derived from an EMBL/GenBank/DDBJ whole genome shotgun (WGS) entry which is preliminary data.</text>
</comment>
<dbReference type="Proteomes" id="UP000299102">
    <property type="component" value="Unassembled WGS sequence"/>
</dbReference>
<organism evidence="1 2">
    <name type="scientific">Eumeta variegata</name>
    <name type="common">Bagworm moth</name>
    <name type="synonym">Eumeta japonica</name>
    <dbReference type="NCBI Taxonomy" id="151549"/>
    <lineage>
        <taxon>Eukaryota</taxon>
        <taxon>Metazoa</taxon>
        <taxon>Ecdysozoa</taxon>
        <taxon>Arthropoda</taxon>
        <taxon>Hexapoda</taxon>
        <taxon>Insecta</taxon>
        <taxon>Pterygota</taxon>
        <taxon>Neoptera</taxon>
        <taxon>Endopterygota</taxon>
        <taxon>Lepidoptera</taxon>
        <taxon>Glossata</taxon>
        <taxon>Ditrysia</taxon>
        <taxon>Tineoidea</taxon>
        <taxon>Psychidae</taxon>
        <taxon>Oiketicinae</taxon>
        <taxon>Eumeta</taxon>
    </lineage>
</organism>
<evidence type="ECO:0000313" key="2">
    <source>
        <dbReference type="Proteomes" id="UP000299102"/>
    </source>
</evidence>
<accession>A0A4C1VW98</accession>
<dbReference type="AlphaFoldDB" id="A0A4C1VW98"/>
<sequence length="77" mass="8642">MRRFDAPRPFHLLPRVPILRHCNAFMTNFTANVHTGQPLNRRAPTAAAGNQRRWFGAGLASLCARATGSKLRRQCRG</sequence>
<protein>
    <submittedName>
        <fullName evidence="1">Uncharacterized protein</fullName>
    </submittedName>
</protein>
<proteinExistence type="predicted"/>
<reference evidence="1 2" key="1">
    <citation type="journal article" date="2019" name="Commun. Biol.">
        <title>The bagworm genome reveals a unique fibroin gene that provides high tensile strength.</title>
        <authorList>
            <person name="Kono N."/>
            <person name="Nakamura H."/>
            <person name="Ohtoshi R."/>
            <person name="Tomita M."/>
            <person name="Numata K."/>
            <person name="Arakawa K."/>
        </authorList>
    </citation>
    <scope>NUCLEOTIDE SEQUENCE [LARGE SCALE GENOMIC DNA]</scope>
</reference>
<keyword evidence="2" id="KW-1185">Reference proteome</keyword>